<name>A0ABW0DFB9_STRFI</name>
<dbReference type="Proteomes" id="UP001596156">
    <property type="component" value="Unassembled WGS sequence"/>
</dbReference>
<sequence>MSTPFEPPAENRRTSPRTGYTRAHWEAVADGLLTAAWRWSTPGRALLDLPGRPSRSGVRSDGLEGYARTFLAAAFRVTGADGDDPHGLLERYAHGLAAGTRTPGRDDTESWPPVLDHDVQGQPMVPGLRVDSVTVAYGRYELRVHRVTGAPEGARLTHTGWATGPEEPLTSALYGLHGWDDPVPDLLRAPQGTAWTRWAHVPRLTGRCAGTSVHVSLASLTADTGDAPLPAAVGEVRVREGTAEVVWAGTGARTRIAFEPVEVRHRGR</sequence>
<dbReference type="InterPro" id="IPR049349">
    <property type="entry name" value="DUF2264_N"/>
</dbReference>
<dbReference type="PANTHER" id="PTHR35339">
    <property type="entry name" value="LINALOOL DEHYDRATASE_ISOMERASE DOMAIN-CONTAINING PROTEIN"/>
    <property type="match status" value="1"/>
</dbReference>
<evidence type="ECO:0000259" key="1">
    <source>
        <dbReference type="Pfam" id="PF10022"/>
    </source>
</evidence>
<dbReference type="EMBL" id="JBHSKL010000036">
    <property type="protein sequence ID" value="MFC5227890.1"/>
    <property type="molecule type" value="Genomic_DNA"/>
</dbReference>
<accession>A0ABW0DFB9</accession>
<protein>
    <submittedName>
        <fullName evidence="2">DUF2264 domain-containing protein</fullName>
    </submittedName>
</protein>
<keyword evidence="3" id="KW-1185">Reference proteome</keyword>
<evidence type="ECO:0000313" key="3">
    <source>
        <dbReference type="Proteomes" id="UP001596156"/>
    </source>
</evidence>
<dbReference type="PANTHER" id="PTHR35339:SF4">
    <property type="entry name" value="LINALOOL DEHYDRATASE_ISOMERASE DOMAIN-CONTAINING PROTEIN"/>
    <property type="match status" value="1"/>
</dbReference>
<feature type="domain" description="DUF2264" evidence="1">
    <location>
        <begin position="21"/>
        <end position="125"/>
    </location>
</feature>
<dbReference type="PIRSF" id="PIRSF014753">
    <property type="entry name" value="UCP014753"/>
    <property type="match status" value="1"/>
</dbReference>
<reference evidence="3" key="1">
    <citation type="journal article" date="2019" name="Int. J. Syst. Evol. Microbiol.">
        <title>The Global Catalogue of Microorganisms (GCM) 10K type strain sequencing project: providing services to taxonomists for standard genome sequencing and annotation.</title>
        <authorList>
            <consortium name="The Broad Institute Genomics Platform"/>
            <consortium name="The Broad Institute Genome Sequencing Center for Infectious Disease"/>
            <person name="Wu L."/>
            <person name="Ma J."/>
        </authorList>
    </citation>
    <scope>NUCLEOTIDE SEQUENCE [LARGE SCALE GENOMIC DNA]</scope>
    <source>
        <strain evidence="3">CCM 8479</strain>
    </source>
</reference>
<proteinExistence type="predicted"/>
<dbReference type="InterPro" id="IPR016624">
    <property type="entry name" value="UCP014753"/>
</dbReference>
<organism evidence="2 3">
    <name type="scientific">Streptomyces fimbriatus</name>
    <dbReference type="NCBI Taxonomy" id="68197"/>
    <lineage>
        <taxon>Bacteria</taxon>
        <taxon>Bacillati</taxon>
        <taxon>Actinomycetota</taxon>
        <taxon>Actinomycetes</taxon>
        <taxon>Kitasatosporales</taxon>
        <taxon>Streptomycetaceae</taxon>
        <taxon>Streptomyces</taxon>
    </lineage>
</organism>
<dbReference type="Pfam" id="PF10022">
    <property type="entry name" value="DUF2264"/>
    <property type="match status" value="1"/>
</dbReference>
<dbReference type="RefSeq" id="WP_344645139.1">
    <property type="nucleotide sequence ID" value="NZ_BAAASS010000013.1"/>
</dbReference>
<comment type="caution">
    <text evidence="2">The sequence shown here is derived from an EMBL/GenBank/DDBJ whole genome shotgun (WGS) entry which is preliminary data.</text>
</comment>
<gene>
    <name evidence="2" type="ORF">ACFPN6_25620</name>
</gene>
<evidence type="ECO:0000313" key="2">
    <source>
        <dbReference type="EMBL" id="MFC5227890.1"/>
    </source>
</evidence>